<accession>A0A3M2L8S8</accession>
<dbReference type="InterPro" id="IPR029058">
    <property type="entry name" value="AB_hydrolase_fold"/>
</dbReference>
<organism evidence="3 4">
    <name type="scientific">Nocardia stercoris</name>
    <dbReference type="NCBI Taxonomy" id="2483361"/>
    <lineage>
        <taxon>Bacteria</taxon>
        <taxon>Bacillati</taxon>
        <taxon>Actinomycetota</taxon>
        <taxon>Actinomycetes</taxon>
        <taxon>Mycobacteriales</taxon>
        <taxon>Nocardiaceae</taxon>
        <taxon>Nocardia</taxon>
    </lineage>
</organism>
<dbReference type="SUPFAM" id="SSF53474">
    <property type="entry name" value="alpha/beta-Hydrolases"/>
    <property type="match status" value="1"/>
</dbReference>
<dbReference type="Gene3D" id="3.40.50.1820">
    <property type="entry name" value="alpha/beta hydrolase"/>
    <property type="match status" value="1"/>
</dbReference>
<sequence>MMEVAPAEAFRSGRGEPILLLHGVMLNWQSWGAVLDDLARDHEVLAPTLPGHWGGPDAPEHVTIAALTDHLCALLDRNNWATAHLVGNSLGAWLSLELAARGRARSVTAIAPAGMWRPPSSAPTELIRRYRAYAPMLGVGSDGALASPMLRSVVTPLLCHDPSRVPARLAMAVTAAFAHSEVLGDLLGNDPAVAAGFDGLDDISVPVTVLRCEHDRVLPARTITVPPDTALLRTEILSGVGHVPMMEAPELVAGHIRDNIAKAAAGQAPA</sequence>
<name>A0A3M2L8S8_9NOCA</name>
<dbReference type="InterPro" id="IPR050266">
    <property type="entry name" value="AB_hydrolase_sf"/>
</dbReference>
<dbReference type="Proteomes" id="UP000279275">
    <property type="component" value="Unassembled WGS sequence"/>
</dbReference>
<evidence type="ECO:0000313" key="4">
    <source>
        <dbReference type="Proteomes" id="UP000279275"/>
    </source>
</evidence>
<evidence type="ECO:0000259" key="2">
    <source>
        <dbReference type="Pfam" id="PF12697"/>
    </source>
</evidence>
<keyword evidence="1 3" id="KW-0378">Hydrolase</keyword>
<dbReference type="EMBL" id="RFFH01000002">
    <property type="protein sequence ID" value="RMI33967.1"/>
    <property type="molecule type" value="Genomic_DNA"/>
</dbReference>
<dbReference type="InterPro" id="IPR000073">
    <property type="entry name" value="AB_hydrolase_1"/>
</dbReference>
<keyword evidence="4" id="KW-1185">Reference proteome</keyword>
<dbReference type="OrthoDB" id="27092at2"/>
<dbReference type="GO" id="GO:0016787">
    <property type="term" value="F:hydrolase activity"/>
    <property type="evidence" value="ECO:0007669"/>
    <property type="project" value="UniProtKB-KW"/>
</dbReference>
<comment type="caution">
    <text evidence="3">The sequence shown here is derived from an EMBL/GenBank/DDBJ whole genome shotgun (WGS) entry which is preliminary data.</text>
</comment>
<dbReference type="PANTHER" id="PTHR43798">
    <property type="entry name" value="MONOACYLGLYCEROL LIPASE"/>
    <property type="match status" value="1"/>
</dbReference>
<dbReference type="RefSeq" id="WP_122186892.1">
    <property type="nucleotide sequence ID" value="NZ_RFFH01000002.1"/>
</dbReference>
<reference evidence="3 4" key="1">
    <citation type="submission" date="2018-10" db="EMBL/GenBank/DDBJ databases">
        <title>Isolation from cow dung.</title>
        <authorList>
            <person name="Ling L."/>
        </authorList>
    </citation>
    <scope>NUCLEOTIDE SEQUENCE [LARGE SCALE GENOMIC DNA]</scope>
    <source>
        <strain evidence="3 4">NEAU-LL90</strain>
    </source>
</reference>
<proteinExistence type="predicted"/>
<dbReference type="PANTHER" id="PTHR43798:SF31">
    <property type="entry name" value="AB HYDROLASE SUPERFAMILY PROTEIN YCLE"/>
    <property type="match status" value="1"/>
</dbReference>
<dbReference type="GO" id="GO:0016020">
    <property type="term" value="C:membrane"/>
    <property type="evidence" value="ECO:0007669"/>
    <property type="project" value="TreeGrafter"/>
</dbReference>
<protein>
    <submittedName>
        <fullName evidence="3">Alpha/beta fold hydrolase</fullName>
    </submittedName>
</protein>
<dbReference type="AlphaFoldDB" id="A0A3M2L8S8"/>
<feature type="domain" description="AB hydrolase-1" evidence="2">
    <location>
        <begin position="18"/>
        <end position="253"/>
    </location>
</feature>
<gene>
    <name evidence="3" type="ORF">EBN03_05760</name>
</gene>
<evidence type="ECO:0000256" key="1">
    <source>
        <dbReference type="ARBA" id="ARBA00022801"/>
    </source>
</evidence>
<evidence type="ECO:0000313" key="3">
    <source>
        <dbReference type="EMBL" id="RMI33967.1"/>
    </source>
</evidence>
<dbReference type="Pfam" id="PF12697">
    <property type="entry name" value="Abhydrolase_6"/>
    <property type="match status" value="1"/>
</dbReference>